<reference evidence="8" key="1">
    <citation type="submission" date="2020-05" db="EMBL/GenBank/DDBJ databases">
        <authorList>
            <person name="Chiriac C."/>
            <person name="Salcher M."/>
            <person name="Ghai R."/>
            <person name="Kavagutti S V."/>
        </authorList>
    </citation>
    <scope>NUCLEOTIDE SEQUENCE</scope>
</reference>
<evidence type="ECO:0000259" key="7">
    <source>
        <dbReference type="Pfam" id="PF09335"/>
    </source>
</evidence>
<protein>
    <submittedName>
        <fullName evidence="8">Unannotated protein</fullName>
    </submittedName>
</protein>
<sequence length="218" mass="24236">MLGAVFSWITDITDTLGDWASNWWFLAVVFVIAFFDSIVPIVPSETTVIIAGVAVSVGEAEYPLWMVIVCGAVGAFLGDNTAYQIGRGFAPRFERRAQRKESFGRRLEWAADQIRERGGLLLITARFIPGGRTLLTLSSGITRQPRLWFVTWVAIACTIWATYAAGLAYVVGQPFKDNHTLAFWVAFGTALTINVMIEVVRHVRARRRVRELEAVGPT</sequence>
<feature type="transmembrane region" description="Helical" evidence="6">
    <location>
        <begin position="62"/>
        <end position="83"/>
    </location>
</feature>
<organism evidence="8">
    <name type="scientific">freshwater metagenome</name>
    <dbReference type="NCBI Taxonomy" id="449393"/>
    <lineage>
        <taxon>unclassified sequences</taxon>
        <taxon>metagenomes</taxon>
        <taxon>ecological metagenomes</taxon>
    </lineage>
</organism>
<feature type="transmembrane region" description="Helical" evidence="6">
    <location>
        <begin position="23"/>
        <end position="42"/>
    </location>
</feature>
<name>A0A6J6C393_9ZZZZ</name>
<dbReference type="Pfam" id="PF09335">
    <property type="entry name" value="VTT_dom"/>
    <property type="match status" value="1"/>
</dbReference>
<keyword evidence="3 6" id="KW-0812">Transmembrane</keyword>
<evidence type="ECO:0000256" key="2">
    <source>
        <dbReference type="ARBA" id="ARBA00022475"/>
    </source>
</evidence>
<dbReference type="InterPro" id="IPR051311">
    <property type="entry name" value="DedA_domain"/>
</dbReference>
<dbReference type="PANTHER" id="PTHR42709:SF6">
    <property type="entry name" value="UNDECAPRENYL PHOSPHATE TRANSPORTER A"/>
    <property type="match status" value="1"/>
</dbReference>
<dbReference type="AlphaFoldDB" id="A0A6J6C393"/>
<keyword evidence="2" id="KW-1003">Cell membrane</keyword>
<gene>
    <name evidence="8" type="ORF">UFOPK1493_00664</name>
</gene>
<feature type="transmembrane region" description="Helical" evidence="6">
    <location>
        <begin position="147"/>
        <end position="169"/>
    </location>
</feature>
<dbReference type="EMBL" id="CAEZSR010000014">
    <property type="protein sequence ID" value="CAB4545760.1"/>
    <property type="molecule type" value="Genomic_DNA"/>
</dbReference>
<keyword evidence="4 6" id="KW-1133">Transmembrane helix</keyword>
<evidence type="ECO:0000256" key="3">
    <source>
        <dbReference type="ARBA" id="ARBA00022692"/>
    </source>
</evidence>
<evidence type="ECO:0000256" key="6">
    <source>
        <dbReference type="SAM" id="Phobius"/>
    </source>
</evidence>
<dbReference type="InterPro" id="IPR032816">
    <property type="entry name" value="VTT_dom"/>
</dbReference>
<evidence type="ECO:0000256" key="5">
    <source>
        <dbReference type="ARBA" id="ARBA00023136"/>
    </source>
</evidence>
<evidence type="ECO:0000313" key="8">
    <source>
        <dbReference type="EMBL" id="CAB4545760.1"/>
    </source>
</evidence>
<feature type="transmembrane region" description="Helical" evidence="6">
    <location>
        <begin position="181"/>
        <end position="200"/>
    </location>
</feature>
<proteinExistence type="predicted"/>
<dbReference type="GO" id="GO:0005886">
    <property type="term" value="C:plasma membrane"/>
    <property type="evidence" value="ECO:0007669"/>
    <property type="project" value="UniProtKB-SubCell"/>
</dbReference>
<feature type="domain" description="VTT" evidence="7">
    <location>
        <begin position="42"/>
        <end position="166"/>
    </location>
</feature>
<keyword evidence="5 6" id="KW-0472">Membrane</keyword>
<evidence type="ECO:0000256" key="1">
    <source>
        <dbReference type="ARBA" id="ARBA00004651"/>
    </source>
</evidence>
<comment type="subcellular location">
    <subcellularLocation>
        <location evidence="1">Cell membrane</location>
        <topology evidence="1">Multi-pass membrane protein</topology>
    </subcellularLocation>
</comment>
<accession>A0A6J6C393</accession>
<dbReference type="PANTHER" id="PTHR42709">
    <property type="entry name" value="ALKALINE PHOSPHATASE LIKE PROTEIN"/>
    <property type="match status" value="1"/>
</dbReference>
<evidence type="ECO:0000256" key="4">
    <source>
        <dbReference type="ARBA" id="ARBA00022989"/>
    </source>
</evidence>